<gene>
    <name evidence="2" type="ORF">BDD43_2061</name>
</gene>
<organism evidence="2 3">
    <name type="scientific">Mucilaginibacter gracilis</name>
    <dbReference type="NCBI Taxonomy" id="423350"/>
    <lineage>
        <taxon>Bacteria</taxon>
        <taxon>Pseudomonadati</taxon>
        <taxon>Bacteroidota</taxon>
        <taxon>Sphingobacteriia</taxon>
        <taxon>Sphingobacteriales</taxon>
        <taxon>Sphingobacteriaceae</taxon>
        <taxon>Mucilaginibacter</taxon>
    </lineage>
</organism>
<protein>
    <recommendedName>
        <fullName evidence="1">Probable sensor domain-containing protein</fullName>
    </recommendedName>
</protein>
<dbReference type="OrthoDB" id="733084at2"/>
<dbReference type="RefSeq" id="WP_121197556.1">
    <property type="nucleotide sequence ID" value="NZ_RBKU01000001.1"/>
</dbReference>
<accession>A0A495IYV5</accession>
<dbReference type="Pfam" id="PF21751">
    <property type="entry name" value="DACNV"/>
    <property type="match status" value="1"/>
</dbReference>
<evidence type="ECO:0000313" key="2">
    <source>
        <dbReference type="EMBL" id="RKR81900.1"/>
    </source>
</evidence>
<comment type="caution">
    <text evidence="2">The sequence shown here is derived from an EMBL/GenBank/DDBJ whole genome shotgun (WGS) entry which is preliminary data.</text>
</comment>
<proteinExistence type="predicted"/>
<evidence type="ECO:0000313" key="3">
    <source>
        <dbReference type="Proteomes" id="UP000268007"/>
    </source>
</evidence>
<dbReference type="InterPro" id="IPR048551">
    <property type="entry name" value="DACNV"/>
</dbReference>
<keyword evidence="3" id="KW-1185">Reference proteome</keyword>
<sequence>MSEFKTPNDLAAFVFSELNRSKIQDAKPSEEILREIFNTLYYTSLQTEEGQFIKVTVTLLDHNSTAKGKVLAYDDWAFYPFKPAIEFTVKNLVKLSKAADPWSSSLAVYYNDQGELFINGMIDQTIHYQSFLNYEREEKPAHPGIFQTMINGIGILNVMLDYQPIASLNQNSLVKHYPNVFGIGPISEYLKRNIQYNHSFFEELIEEKLSESDVDICNRLVLDYTIQSISRILLKIKNYHHGGAVLITKDFKKDLNVKYQLGYDRIEQAIMHILKAITDEEFLDDEVRNLRRAGSDMPIKLHRDYLATEDEIDESYNELIGAIRFTSSLSCVDGLVLMSPNLKVKGFGTVITEKEQPPYIRVNKNATPGTRITKISPSHFGTRHQSMFAYCYKHPDSLGFVVSQDGEIRAIKCVEGEVMMWENIKVYQFIKSNKMPKLPLPPKPPRK</sequence>
<reference evidence="2 3" key="1">
    <citation type="submission" date="2018-10" db="EMBL/GenBank/DDBJ databases">
        <title>Genomic Encyclopedia of Archaeal and Bacterial Type Strains, Phase II (KMG-II): from individual species to whole genera.</title>
        <authorList>
            <person name="Goeker M."/>
        </authorList>
    </citation>
    <scope>NUCLEOTIDE SEQUENCE [LARGE SCALE GENOMIC DNA]</scope>
    <source>
        <strain evidence="2 3">DSM 18602</strain>
    </source>
</reference>
<dbReference type="EMBL" id="RBKU01000001">
    <property type="protein sequence ID" value="RKR81900.1"/>
    <property type="molecule type" value="Genomic_DNA"/>
</dbReference>
<name>A0A495IYV5_9SPHI</name>
<evidence type="ECO:0000259" key="1">
    <source>
        <dbReference type="Pfam" id="PF21751"/>
    </source>
</evidence>
<feature type="domain" description="Probable sensor" evidence="1">
    <location>
        <begin position="25"/>
        <end position="122"/>
    </location>
</feature>
<dbReference type="Proteomes" id="UP000268007">
    <property type="component" value="Unassembled WGS sequence"/>
</dbReference>
<dbReference type="AlphaFoldDB" id="A0A495IYV5"/>